<keyword evidence="2" id="KW-1133">Transmembrane helix</keyword>
<accession>A0ABD6SA88</accession>
<gene>
    <name evidence="3" type="ORF">CN495_07590</name>
</gene>
<sequence length="247" mass="28821">MLREIILEENKEHYYRTLGINVKLFHRQRVQGVISFVIIWFVVFALQMYLNGFTTITLLAFLSAPLFGYLGWKNQYYKMVQMYNKRKDHLSFLFPEFLTTFISLLGSSQSDGNIIQTLRLTSDYVRDPLKAQLVYLVDSVTKNPDPESAYEAFMNFSEFIGTREASQVMMLVYEMYRYGTNESALAELEEKIDRLNDNKLDELVVRKSQRLRSLSIPSLMFITIFIFIWVGVVLVQVLGRSMTGISF</sequence>
<feature type="coiled-coil region" evidence="1">
    <location>
        <begin position="178"/>
        <end position="205"/>
    </location>
</feature>
<keyword evidence="2" id="KW-0812">Transmembrane</keyword>
<dbReference type="RefSeq" id="WP_098316956.1">
    <property type="nucleotide sequence ID" value="NZ_NTYF01000023.1"/>
</dbReference>
<evidence type="ECO:0008006" key="5">
    <source>
        <dbReference type="Google" id="ProtNLM"/>
    </source>
</evidence>
<comment type="caution">
    <text evidence="3">The sequence shown here is derived from an EMBL/GenBank/DDBJ whole genome shotgun (WGS) entry which is preliminary data.</text>
</comment>
<evidence type="ECO:0000256" key="1">
    <source>
        <dbReference type="SAM" id="Coils"/>
    </source>
</evidence>
<evidence type="ECO:0000256" key="2">
    <source>
        <dbReference type="SAM" id="Phobius"/>
    </source>
</evidence>
<evidence type="ECO:0000313" key="3">
    <source>
        <dbReference type="EMBL" id="PER55608.1"/>
    </source>
</evidence>
<feature type="transmembrane region" description="Helical" evidence="2">
    <location>
        <begin position="56"/>
        <end position="72"/>
    </location>
</feature>
<dbReference type="EMBL" id="NTYF01000023">
    <property type="protein sequence ID" value="PER55608.1"/>
    <property type="molecule type" value="Genomic_DNA"/>
</dbReference>
<organism evidence="3 4">
    <name type="scientific">Bacillus thuringiensis</name>
    <dbReference type="NCBI Taxonomy" id="1428"/>
    <lineage>
        <taxon>Bacteria</taxon>
        <taxon>Bacillati</taxon>
        <taxon>Bacillota</taxon>
        <taxon>Bacilli</taxon>
        <taxon>Bacillales</taxon>
        <taxon>Bacillaceae</taxon>
        <taxon>Bacillus</taxon>
        <taxon>Bacillus cereus group</taxon>
    </lineage>
</organism>
<protein>
    <recommendedName>
        <fullName evidence="5">Type II secretion system protein GspF domain-containing protein</fullName>
    </recommendedName>
</protein>
<keyword evidence="1" id="KW-0175">Coiled coil</keyword>
<feature type="transmembrane region" description="Helical" evidence="2">
    <location>
        <begin position="33"/>
        <end position="50"/>
    </location>
</feature>
<proteinExistence type="predicted"/>
<reference evidence="3 4" key="1">
    <citation type="submission" date="2017-09" db="EMBL/GenBank/DDBJ databases">
        <title>Large-scale bioinformatics analysis of Bacillus genomes uncovers conserved roles of natural products in bacterial physiology.</title>
        <authorList>
            <consortium name="Agbiome Team Llc"/>
            <person name="Bleich R.M."/>
            <person name="Kirk G.J."/>
            <person name="Santa Maria K.C."/>
            <person name="Allen S.E."/>
            <person name="Farag S."/>
            <person name="Shank E.A."/>
            <person name="Bowers A."/>
        </authorList>
    </citation>
    <scope>NUCLEOTIDE SEQUENCE [LARGE SCALE GENOMIC DNA]</scope>
    <source>
        <strain evidence="3 4">AFS005140</strain>
    </source>
</reference>
<name>A0ABD6SA88_BACTU</name>
<keyword evidence="2" id="KW-0472">Membrane</keyword>
<evidence type="ECO:0000313" key="4">
    <source>
        <dbReference type="Proteomes" id="UP000219897"/>
    </source>
</evidence>
<dbReference type="Proteomes" id="UP000219897">
    <property type="component" value="Unassembled WGS sequence"/>
</dbReference>
<feature type="transmembrane region" description="Helical" evidence="2">
    <location>
        <begin position="216"/>
        <end position="238"/>
    </location>
</feature>
<dbReference type="AlphaFoldDB" id="A0ABD6SA88"/>